<accession>A0ABP8MKC6</accession>
<evidence type="ECO:0000313" key="1">
    <source>
        <dbReference type="EMBL" id="GAA4450388.1"/>
    </source>
</evidence>
<keyword evidence="2" id="KW-1185">Reference proteome</keyword>
<sequence>MKLFLNQFDIPFQVDDSVFINQPLTYWTDNNAKVVPHFSGVIKSIEVIINPKSRFIRKKGEQNTLVVDMVRYEILPHSQFNPFGQVEIFDQVESGSKLFATEQALLNDSATNPSVYHAKGEALNITTSL</sequence>
<dbReference type="RefSeq" id="WP_345241391.1">
    <property type="nucleotide sequence ID" value="NZ_BAABHD010000012.1"/>
</dbReference>
<comment type="caution">
    <text evidence="1">The sequence shown here is derived from an EMBL/GenBank/DDBJ whole genome shotgun (WGS) entry which is preliminary data.</text>
</comment>
<dbReference type="EMBL" id="BAABHD010000012">
    <property type="protein sequence ID" value="GAA4450388.1"/>
    <property type="molecule type" value="Genomic_DNA"/>
</dbReference>
<proteinExistence type="predicted"/>
<organism evidence="1 2">
    <name type="scientific">Nibrella saemangeumensis</name>
    <dbReference type="NCBI Taxonomy" id="1084526"/>
    <lineage>
        <taxon>Bacteria</taxon>
        <taxon>Pseudomonadati</taxon>
        <taxon>Bacteroidota</taxon>
        <taxon>Cytophagia</taxon>
        <taxon>Cytophagales</taxon>
        <taxon>Spirosomataceae</taxon>
        <taxon>Nibrella</taxon>
    </lineage>
</organism>
<evidence type="ECO:0000313" key="2">
    <source>
        <dbReference type="Proteomes" id="UP001501175"/>
    </source>
</evidence>
<name>A0ABP8MKC6_9BACT</name>
<protein>
    <submittedName>
        <fullName evidence="1">Uncharacterized protein</fullName>
    </submittedName>
</protein>
<reference evidence="2" key="1">
    <citation type="journal article" date="2019" name="Int. J. Syst. Evol. Microbiol.">
        <title>The Global Catalogue of Microorganisms (GCM) 10K type strain sequencing project: providing services to taxonomists for standard genome sequencing and annotation.</title>
        <authorList>
            <consortium name="The Broad Institute Genomics Platform"/>
            <consortium name="The Broad Institute Genome Sequencing Center for Infectious Disease"/>
            <person name="Wu L."/>
            <person name="Ma J."/>
        </authorList>
    </citation>
    <scope>NUCLEOTIDE SEQUENCE [LARGE SCALE GENOMIC DNA]</scope>
    <source>
        <strain evidence="2">JCM 17927</strain>
    </source>
</reference>
<gene>
    <name evidence="1" type="ORF">GCM10023189_10920</name>
</gene>
<dbReference type="Proteomes" id="UP001501175">
    <property type="component" value="Unassembled WGS sequence"/>
</dbReference>